<name>A0A371FGG6_MUCPR</name>
<comment type="caution">
    <text evidence="1">The sequence shown here is derived from an EMBL/GenBank/DDBJ whole genome shotgun (WGS) entry which is preliminary data.</text>
</comment>
<evidence type="ECO:0000313" key="2">
    <source>
        <dbReference type="Proteomes" id="UP000257109"/>
    </source>
</evidence>
<feature type="non-terminal residue" evidence="1">
    <location>
        <position position="1"/>
    </location>
</feature>
<dbReference type="EMBL" id="QJKJ01009185">
    <property type="protein sequence ID" value="RDX77395.1"/>
    <property type="molecule type" value="Genomic_DNA"/>
</dbReference>
<accession>A0A371FGG6</accession>
<proteinExistence type="predicted"/>
<evidence type="ECO:0000313" key="1">
    <source>
        <dbReference type="EMBL" id="RDX77395.1"/>
    </source>
</evidence>
<dbReference type="OrthoDB" id="1917367at2759"/>
<keyword evidence="2" id="KW-1185">Reference proteome</keyword>
<dbReference type="Proteomes" id="UP000257109">
    <property type="component" value="Unassembled WGS sequence"/>
</dbReference>
<dbReference type="AlphaFoldDB" id="A0A371FGG6"/>
<reference evidence="1" key="1">
    <citation type="submission" date="2018-05" db="EMBL/GenBank/DDBJ databases">
        <title>Draft genome of Mucuna pruriens seed.</title>
        <authorList>
            <person name="Nnadi N.E."/>
            <person name="Vos R."/>
            <person name="Hasami M.H."/>
            <person name="Devisetty U.K."/>
            <person name="Aguiy J.C."/>
        </authorList>
    </citation>
    <scope>NUCLEOTIDE SEQUENCE [LARGE SCALE GENOMIC DNA]</scope>
    <source>
        <strain evidence="1">JCA_2017</strain>
    </source>
</reference>
<protein>
    <submittedName>
        <fullName evidence="1">Mitochondrial protein</fullName>
    </submittedName>
</protein>
<gene>
    <name evidence="1" type="ORF">CR513_42503</name>
</gene>
<sequence length="96" mass="11392">MGRLLEKLHIQELFFKLKLTQLLFKLKLTQFNLIKQNRTKHNKDPNWSHAIQEEIGALEKNNTWRLVALPKGKKKIIVGCKWVFSFKHKVDGLVER</sequence>
<organism evidence="1 2">
    <name type="scientific">Mucuna pruriens</name>
    <name type="common">Velvet bean</name>
    <name type="synonym">Dolichos pruriens</name>
    <dbReference type="NCBI Taxonomy" id="157652"/>
    <lineage>
        <taxon>Eukaryota</taxon>
        <taxon>Viridiplantae</taxon>
        <taxon>Streptophyta</taxon>
        <taxon>Embryophyta</taxon>
        <taxon>Tracheophyta</taxon>
        <taxon>Spermatophyta</taxon>
        <taxon>Magnoliopsida</taxon>
        <taxon>eudicotyledons</taxon>
        <taxon>Gunneridae</taxon>
        <taxon>Pentapetalae</taxon>
        <taxon>rosids</taxon>
        <taxon>fabids</taxon>
        <taxon>Fabales</taxon>
        <taxon>Fabaceae</taxon>
        <taxon>Papilionoideae</taxon>
        <taxon>50 kb inversion clade</taxon>
        <taxon>NPAAA clade</taxon>
        <taxon>indigoferoid/millettioid clade</taxon>
        <taxon>Phaseoleae</taxon>
        <taxon>Mucuna</taxon>
    </lineage>
</organism>